<dbReference type="InterPro" id="IPR036148">
    <property type="entry name" value="MmgE/PrpD_sf"/>
</dbReference>
<dbReference type="Gene3D" id="1.10.4100.10">
    <property type="entry name" value="2-methylcitrate dehydratase PrpD"/>
    <property type="match status" value="1"/>
</dbReference>
<evidence type="ECO:0000313" key="4">
    <source>
        <dbReference type="EMBL" id="KKO08640.1"/>
    </source>
</evidence>
<dbReference type="Pfam" id="PF19305">
    <property type="entry name" value="MmgE_PrpD_C"/>
    <property type="match status" value="1"/>
</dbReference>
<dbReference type="InterPro" id="IPR042188">
    <property type="entry name" value="MmgE/PrpD_sf_2"/>
</dbReference>
<evidence type="ECO:0000256" key="1">
    <source>
        <dbReference type="ARBA" id="ARBA00006174"/>
    </source>
</evidence>
<dbReference type="EMBL" id="LAZR01000009">
    <property type="protein sequence ID" value="KKO08640.1"/>
    <property type="molecule type" value="Genomic_DNA"/>
</dbReference>
<dbReference type="GO" id="GO:0016829">
    <property type="term" value="F:lyase activity"/>
    <property type="evidence" value="ECO:0007669"/>
    <property type="project" value="InterPro"/>
</dbReference>
<sequence length="440" mass="45611">MTLAHTLGTFATGPITPDTRMTRFVHCSLYDWATVGLAGRDEPVARAARAMALQTAGTKNSATVFGSGRASPAAAALANGAASHALDYDDTHFGYLGHPSVAVVPAALALAEAKAATGADFIEALTVGLETACRVGAWMGRPHYEAGFHQTGTSGAFGATAAAGRILGLNADQMAQALSLTATRAAGLKSQFGTMGKPLHAGFAAEVGVTTALLAQMGATSAPDALEGPQGFGPTHSGAAEISALHNIGQEWLFSGVSYKFHACCHGLHSMLEALRSIDLTDIPASAIDTVSINTHPRWLNVCNQPAPETGLQAKFSYRLTAAMVLGGLDTAALDVYSAETCARGDICALRDRVTVIPDDTLSDSEAQVCITAGETVRSARHDILTTNDPDAIKLRLQDKSETLLGRDLSAALWEDICYIDKPDGPAVLAARIGTTTPNG</sequence>
<feature type="domain" description="MmgE/PrpD C-terminal" evidence="3">
    <location>
        <begin position="262"/>
        <end position="369"/>
    </location>
</feature>
<dbReference type="PANTHER" id="PTHR16943">
    <property type="entry name" value="2-METHYLCITRATE DEHYDRATASE-RELATED"/>
    <property type="match status" value="1"/>
</dbReference>
<dbReference type="InterPro" id="IPR045337">
    <property type="entry name" value="MmgE_PrpD_C"/>
</dbReference>
<evidence type="ECO:0000259" key="3">
    <source>
        <dbReference type="Pfam" id="PF19305"/>
    </source>
</evidence>
<comment type="caution">
    <text evidence="4">The sequence shown here is derived from an EMBL/GenBank/DDBJ whole genome shotgun (WGS) entry which is preliminary data.</text>
</comment>
<evidence type="ECO:0000259" key="2">
    <source>
        <dbReference type="Pfam" id="PF03972"/>
    </source>
</evidence>
<dbReference type="InterPro" id="IPR005656">
    <property type="entry name" value="MmgE_PrpD"/>
</dbReference>
<dbReference type="AlphaFoldDB" id="A0A0F9VX15"/>
<protein>
    <recommendedName>
        <fullName evidence="5">MmgE/PrpD family protein</fullName>
    </recommendedName>
</protein>
<dbReference type="PANTHER" id="PTHR16943:SF8">
    <property type="entry name" value="2-METHYLCITRATE DEHYDRATASE"/>
    <property type="match status" value="1"/>
</dbReference>
<dbReference type="Gene3D" id="3.30.1330.120">
    <property type="entry name" value="2-methylcitrate dehydratase PrpD"/>
    <property type="match status" value="1"/>
</dbReference>
<accession>A0A0F9VX15</accession>
<dbReference type="SUPFAM" id="SSF103378">
    <property type="entry name" value="2-methylcitrate dehydratase PrpD"/>
    <property type="match status" value="1"/>
</dbReference>
<reference evidence="4" key="1">
    <citation type="journal article" date="2015" name="Nature">
        <title>Complex archaea that bridge the gap between prokaryotes and eukaryotes.</title>
        <authorList>
            <person name="Spang A."/>
            <person name="Saw J.H."/>
            <person name="Jorgensen S.L."/>
            <person name="Zaremba-Niedzwiedzka K."/>
            <person name="Martijn J."/>
            <person name="Lind A.E."/>
            <person name="van Eijk R."/>
            <person name="Schleper C."/>
            <person name="Guy L."/>
            <person name="Ettema T.J."/>
        </authorList>
    </citation>
    <scope>NUCLEOTIDE SEQUENCE</scope>
</reference>
<dbReference type="Pfam" id="PF03972">
    <property type="entry name" value="MmgE_PrpD_N"/>
    <property type="match status" value="1"/>
</dbReference>
<organism evidence="4">
    <name type="scientific">marine sediment metagenome</name>
    <dbReference type="NCBI Taxonomy" id="412755"/>
    <lineage>
        <taxon>unclassified sequences</taxon>
        <taxon>metagenomes</taxon>
        <taxon>ecological metagenomes</taxon>
    </lineage>
</organism>
<feature type="domain" description="MmgE/PrpD N-terminal" evidence="2">
    <location>
        <begin position="24"/>
        <end position="242"/>
    </location>
</feature>
<dbReference type="InterPro" id="IPR042183">
    <property type="entry name" value="MmgE/PrpD_sf_1"/>
</dbReference>
<proteinExistence type="inferred from homology"/>
<gene>
    <name evidence="4" type="ORF">LCGC14_0045800</name>
</gene>
<dbReference type="InterPro" id="IPR045336">
    <property type="entry name" value="MmgE_PrpD_N"/>
</dbReference>
<name>A0A0F9VX15_9ZZZZ</name>
<comment type="similarity">
    <text evidence="1">Belongs to the PrpD family.</text>
</comment>
<evidence type="ECO:0008006" key="5">
    <source>
        <dbReference type="Google" id="ProtNLM"/>
    </source>
</evidence>